<dbReference type="PANTHER" id="PTHR39180">
    <property type="match status" value="1"/>
</dbReference>
<gene>
    <name evidence="2" type="ORF">I8J29_04690</name>
</gene>
<dbReference type="Proteomes" id="UP000670947">
    <property type="component" value="Unassembled WGS sequence"/>
</dbReference>
<protein>
    <submittedName>
        <fullName evidence="2">DUF1641 domain-containing protein</fullName>
    </submittedName>
</protein>
<proteinExistence type="predicted"/>
<feature type="region of interest" description="Disordered" evidence="1">
    <location>
        <begin position="1"/>
        <end position="25"/>
    </location>
</feature>
<accession>A0ABS3W5A5</accession>
<sequence>MNEQENRRNNDVAQSTLEKQEALQSPTNGADILNQLVKPEVQEALTKLADHLPKLAEMTALLTKFYDVARQAAGDRVLVQDTLGAVREVVKPMEATVKHLASAAIEARERAEREEAAIGLFGMLGLLKDPELQRMLRFGQAYLAILGERRN</sequence>
<dbReference type="Pfam" id="PF07849">
    <property type="entry name" value="DUF1641"/>
    <property type="match status" value="1"/>
</dbReference>
<dbReference type="RefSeq" id="WP_208846504.1">
    <property type="nucleotide sequence ID" value="NZ_JAGGDJ010000002.1"/>
</dbReference>
<feature type="compositionally biased region" description="Polar residues" evidence="1">
    <location>
        <begin position="11"/>
        <end position="25"/>
    </location>
</feature>
<evidence type="ECO:0000256" key="1">
    <source>
        <dbReference type="SAM" id="MobiDB-lite"/>
    </source>
</evidence>
<organism evidence="2 3">
    <name type="scientific">Paenibacillus artemisiicola</name>
    <dbReference type="NCBI Taxonomy" id="1172618"/>
    <lineage>
        <taxon>Bacteria</taxon>
        <taxon>Bacillati</taxon>
        <taxon>Bacillota</taxon>
        <taxon>Bacilli</taxon>
        <taxon>Bacillales</taxon>
        <taxon>Paenibacillaceae</taxon>
        <taxon>Paenibacillus</taxon>
    </lineage>
</organism>
<reference evidence="2 3" key="1">
    <citation type="submission" date="2021-03" db="EMBL/GenBank/DDBJ databases">
        <title>Paenibacillus artemisicola MWE-103 whole genome sequence.</title>
        <authorList>
            <person name="Ham Y.J."/>
        </authorList>
    </citation>
    <scope>NUCLEOTIDE SEQUENCE [LARGE SCALE GENOMIC DNA]</scope>
    <source>
        <strain evidence="2 3">MWE-103</strain>
    </source>
</reference>
<dbReference type="EMBL" id="JAGGDJ010000002">
    <property type="protein sequence ID" value="MBO7743479.1"/>
    <property type="molecule type" value="Genomic_DNA"/>
</dbReference>
<evidence type="ECO:0000313" key="3">
    <source>
        <dbReference type="Proteomes" id="UP000670947"/>
    </source>
</evidence>
<dbReference type="PANTHER" id="PTHR39180:SF2">
    <property type="entry name" value="DUF1641 DOMAIN-CONTAINING PROTEIN"/>
    <property type="match status" value="1"/>
</dbReference>
<name>A0ABS3W5A5_9BACL</name>
<evidence type="ECO:0000313" key="2">
    <source>
        <dbReference type="EMBL" id="MBO7743479.1"/>
    </source>
</evidence>
<comment type="caution">
    <text evidence="2">The sequence shown here is derived from an EMBL/GenBank/DDBJ whole genome shotgun (WGS) entry which is preliminary data.</text>
</comment>
<keyword evidence="3" id="KW-1185">Reference proteome</keyword>
<feature type="compositionally biased region" description="Basic and acidic residues" evidence="1">
    <location>
        <begin position="1"/>
        <end position="10"/>
    </location>
</feature>
<dbReference type="InterPro" id="IPR012440">
    <property type="entry name" value="DUF1641"/>
</dbReference>